<proteinExistence type="predicted"/>
<protein>
    <submittedName>
        <fullName evidence="1">Uncharacterized protein</fullName>
    </submittedName>
</protein>
<dbReference type="EMBL" id="GBRH01277430">
    <property type="protein sequence ID" value="JAD20465.1"/>
    <property type="molecule type" value="Transcribed_RNA"/>
</dbReference>
<evidence type="ECO:0000313" key="1">
    <source>
        <dbReference type="EMBL" id="JAD20465.1"/>
    </source>
</evidence>
<organism evidence="1">
    <name type="scientific">Arundo donax</name>
    <name type="common">Giant reed</name>
    <name type="synonym">Donax arundinaceus</name>
    <dbReference type="NCBI Taxonomy" id="35708"/>
    <lineage>
        <taxon>Eukaryota</taxon>
        <taxon>Viridiplantae</taxon>
        <taxon>Streptophyta</taxon>
        <taxon>Embryophyta</taxon>
        <taxon>Tracheophyta</taxon>
        <taxon>Spermatophyta</taxon>
        <taxon>Magnoliopsida</taxon>
        <taxon>Liliopsida</taxon>
        <taxon>Poales</taxon>
        <taxon>Poaceae</taxon>
        <taxon>PACMAD clade</taxon>
        <taxon>Arundinoideae</taxon>
        <taxon>Arundineae</taxon>
        <taxon>Arundo</taxon>
    </lineage>
</organism>
<reference evidence="1" key="1">
    <citation type="submission" date="2014-09" db="EMBL/GenBank/DDBJ databases">
        <authorList>
            <person name="Magalhaes I.L.F."/>
            <person name="Oliveira U."/>
            <person name="Santos F.R."/>
            <person name="Vidigal T.H.D.A."/>
            <person name="Brescovit A.D."/>
            <person name="Santos A.J."/>
        </authorList>
    </citation>
    <scope>NUCLEOTIDE SEQUENCE</scope>
    <source>
        <tissue evidence="1">Shoot tissue taken approximately 20 cm above the soil surface</tissue>
    </source>
</reference>
<name>A0A0A8Y4P6_ARUDO</name>
<sequence length="14" mass="1458">MVPSALLLLSFVAP</sequence>
<accession>A0A0A8Y4P6</accession>
<reference evidence="1" key="2">
    <citation type="journal article" date="2015" name="Data Brief">
        <title>Shoot transcriptome of the giant reed, Arundo donax.</title>
        <authorList>
            <person name="Barrero R.A."/>
            <person name="Guerrero F.D."/>
            <person name="Moolhuijzen P."/>
            <person name="Goolsby J.A."/>
            <person name="Tidwell J."/>
            <person name="Bellgard S.E."/>
            <person name="Bellgard M.I."/>
        </authorList>
    </citation>
    <scope>NUCLEOTIDE SEQUENCE</scope>
    <source>
        <tissue evidence="1">Shoot tissue taken approximately 20 cm above the soil surface</tissue>
    </source>
</reference>